<protein>
    <submittedName>
        <fullName evidence="1">Uncharacterized protein</fullName>
    </submittedName>
</protein>
<dbReference type="VEuPathDB" id="FungiDB:EYZ11_012140"/>
<dbReference type="EMBL" id="SOSA01000852">
    <property type="protein sequence ID" value="THC88413.1"/>
    <property type="molecule type" value="Genomic_DNA"/>
</dbReference>
<dbReference type="Proteomes" id="UP000308092">
    <property type="component" value="Unassembled WGS sequence"/>
</dbReference>
<evidence type="ECO:0000313" key="1">
    <source>
        <dbReference type="EMBL" id="THC88413.1"/>
    </source>
</evidence>
<keyword evidence="2" id="KW-1185">Reference proteome</keyword>
<reference evidence="1 2" key="1">
    <citation type="submission" date="2019-03" db="EMBL/GenBank/DDBJ databases">
        <title>The genome sequence of a newly discovered highly antifungal drug resistant Aspergillus species, Aspergillus tanneri NIH 1004.</title>
        <authorList>
            <person name="Mounaud S."/>
            <person name="Singh I."/>
            <person name="Joardar V."/>
            <person name="Pakala S."/>
            <person name="Pakala S."/>
            <person name="Venepally P."/>
            <person name="Hoover J."/>
            <person name="Nierman W."/>
            <person name="Chung J."/>
            <person name="Losada L."/>
        </authorList>
    </citation>
    <scope>NUCLEOTIDE SEQUENCE [LARGE SCALE GENOMIC DNA]</scope>
    <source>
        <strain evidence="1 2">NIH1004</strain>
    </source>
</reference>
<gene>
    <name evidence="1" type="ORF">EYZ11_012140</name>
</gene>
<comment type="caution">
    <text evidence="1">The sequence shown here is derived from an EMBL/GenBank/DDBJ whole genome shotgun (WGS) entry which is preliminary data.</text>
</comment>
<name>A0A4S3J106_9EURO</name>
<dbReference type="AlphaFoldDB" id="A0A4S3J106"/>
<sequence>MQYSYYKDGCYEDKALCVIADLLESTMNDFLREVLIDIRDLGRQAERGQVTSLRVT</sequence>
<evidence type="ECO:0000313" key="2">
    <source>
        <dbReference type="Proteomes" id="UP000308092"/>
    </source>
</evidence>
<proteinExistence type="predicted"/>
<organism evidence="1 2">
    <name type="scientific">Aspergillus tanneri</name>
    <dbReference type="NCBI Taxonomy" id="1220188"/>
    <lineage>
        <taxon>Eukaryota</taxon>
        <taxon>Fungi</taxon>
        <taxon>Dikarya</taxon>
        <taxon>Ascomycota</taxon>
        <taxon>Pezizomycotina</taxon>
        <taxon>Eurotiomycetes</taxon>
        <taxon>Eurotiomycetidae</taxon>
        <taxon>Eurotiales</taxon>
        <taxon>Aspergillaceae</taxon>
        <taxon>Aspergillus</taxon>
        <taxon>Aspergillus subgen. Circumdati</taxon>
    </lineage>
</organism>
<accession>A0A4S3J106</accession>